<dbReference type="EMBL" id="LNYL01000051">
    <property type="protein sequence ID" value="KTD24247.1"/>
    <property type="molecule type" value="Genomic_DNA"/>
</dbReference>
<evidence type="ECO:0000313" key="2">
    <source>
        <dbReference type="EMBL" id="KTD24247.1"/>
    </source>
</evidence>
<comment type="caution">
    <text evidence="2">The sequence shown here is derived from an EMBL/GenBank/DDBJ whole genome shotgun (WGS) entry which is preliminary data.</text>
</comment>
<protein>
    <submittedName>
        <fullName evidence="2">DnaJ domain protein</fullName>
    </submittedName>
</protein>
<name>A0A0W0VVH9_9GAMM</name>
<dbReference type="OrthoDB" id="9779622at2"/>
<reference evidence="2 3" key="1">
    <citation type="submission" date="2015-11" db="EMBL/GenBank/DDBJ databases">
        <title>Genomic analysis of 38 Legionella species identifies large and diverse effector repertoires.</title>
        <authorList>
            <person name="Burstein D."/>
            <person name="Amaro F."/>
            <person name="Zusman T."/>
            <person name="Lifshitz Z."/>
            <person name="Cohen O."/>
            <person name="Gilbert J.A."/>
            <person name="Pupko T."/>
            <person name="Shuman H.A."/>
            <person name="Segal G."/>
        </authorList>
    </citation>
    <scope>NUCLEOTIDE SEQUENCE [LARGE SCALE GENOMIC DNA]</scope>
    <source>
        <strain evidence="2 3">PX-1-G2-E2</strain>
    </source>
</reference>
<dbReference type="CDD" id="cd06257">
    <property type="entry name" value="DnaJ"/>
    <property type="match status" value="1"/>
</dbReference>
<dbReference type="PATRIC" id="fig|466.6.peg.3340"/>
<dbReference type="Proteomes" id="UP000054908">
    <property type="component" value="Unassembled WGS sequence"/>
</dbReference>
<sequence length="67" mass="7964">MPLPLQDRENPLYNLTLEAQCEVVIKWHEKKITPKKLFSLTSPYTEEALKKAYRQLALHFHPDKMQN</sequence>
<evidence type="ECO:0000313" key="3">
    <source>
        <dbReference type="Proteomes" id="UP000054908"/>
    </source>
</evidence>
<accession>A0A0W0VVH9</accession>
<dbReference type="AlphaFoldDB" id="A0A0W0VVH9"/>
<dbReference type="InterPro" id="IPR036869">
    <property type="entry name" value="J_dom_sf"/>
</dbReference>
<organism evidence="2 3">
    <name type="scientific">Legionella maceachernii</name>
    <dbReference type="NCBI Taxonomy" id="466"/>
    <lineage>
        <taxon>Bacteria</taxon>
        <taxon>Pseudomonadati</taxon>
        <taxon>Pseudomonadota</taxon>
        <taxon>Gammaproteobacteria</taxon>
        <taxon>Legionellales</taxon>
        <taxon>Legionellaceae</taxon>
        <taxon>Legionella</taxon>
    </lineage>
</organism>
<dbReference type="Gene3D" id="1.10.287.110">
    <property type="entry name" value="DnaJ domain"/>
    <property type="match status" value="1"/>
</dbReference>
<dbReference type="RefSeq" id="WP_058453772.1">
    <property type="nucleotide sequence ID" value="NZ_CAAAIB010000024.1"/>
</dbReference>
<evidence type="ECO:0000256" key="1">
    <source>
        <dbReference type="ARBA" id="ARBA00023186"/>
    </source>
</evidence>
<dbReference type="InterPro" id="IPR001623">
    <property type="entry name" value="DnaJ_domain"/>
</dbReference>
<dbReference type="SUPFAM" id="SSF46565">
    <property type="entry name" value="Chaperone J-domain"/>
    <property type="match status" value="1"/>
</dbReference>
<gene>
    <name evidence="2" type="ORF">Lmac_3120</name>
</gene>
<keyword evidence="3" id="KW-1185">Reference proteome</keyword>
<keyword evidence="1" id="KW-0143">Chaperone</keyword>
<proteinExistence type="predicted"/>